<dbReference type="InterPro" id="IPR055770">
    <property type="entry name" value="DUF7346"/>
</dbReference>
<feature type="region of interest" description="Disordered" evidence="1">
    <location>
        <begin position="142"/>
        <end position="189"/>
    </location>
</feature>
<evidence type="ECO:0000313" key="2">
    <source>
        <dbReference type="EMBL" id="ELY92686.1"/>
    </source>
</evidence>
<dbReference type="STRING" id="1230458.C484_08658"/>
<dbReference type="RefSeq" id="WP_006825504.1">
    <property type="nucleotide sequence ID" value="NZ_AOIL01000028.1"/>
</dbReference>
<gene>
    <name evidence="2" type="ORF">C484_08658</name>
</gene>
<dbReference type="InterPro" id="IPR036390">
    <property type="entry name" value="WH_DNA-bd_sf"/>
</dbReference>
<proteinExistence type="predicted"/>
<dbReference type="Pfam" id="PF24037">
    <property type="entry name" value="DUF7346"/>
    <property type="match status" value="1"/>
</dbReference>
<keyword evidence="3" id="KW-1185">Reference proteome</keyword>
<protein>
    <submittedName>
        <fullName evidence="2">Uncharacterized protein</fullName>
    </submittedName>
</protein>
<sequence length="189" mass="20653">MTTVQDDTGKRYLLLKRSEHASLVRDPQTGNECYVQNDRLDSVDADEEFTPVAEVVSSPVRTLLTTVHDETTLGLLFELADRGPLDVRTILAGSEFCESDLHGRLTVLTSAGLLTEVELGIGGRRGYRLTDTGERALETIRFDTAETASSESGEQIGMDTSTETDTAPQEGETDDTSSVRKPPLETRES</sequence>
<dbReference type="PATRIC" id="fig|1230458.4.peg.1728"/>
<comment type="caution">
    <text evidence="2">The sequence shown here is derived from an EMBL/GenBank/DDBJ whole genome shotgun (WGS) entry which is preliminary data.</text>
</comment>
<accession>M0A2Z5</accession>
<reference evidence="2 3" key="1">
    <citation type="journal article" date="2014" name="PLoS Genet.">
        <title>Phylogenetically driven sequencing of extremely halophilic archaea reveals strategies for static and dynamic osmo-response.</title>
        <authorList>
            <person name="Becker E.A."/>
            <person name="Seitzer P.M."/>
            <person name="Tritt A."/>
            <person name="Larsen D."/>
            <person name="Krusor M."/>
            <person name="Yao A.I."/>
            <person name="Wu D."/>
            <person name="Madern D."/>
            <person name="Eisen J.A."/>
            <person name="Darling A.E."/>
            <person name="Facciotti M.T."/>
        </authorList>
    </citation>
    <scope>NUCLEOTIDE SEQUENCE [LARGE SCALE GENOMIC DNA]</scope>
    <source>
        <strain evidence="2 3">DSM 12281</strain>
    </source>
</reference>
<dbReference type="Proteomes" id="UP000011648">
    <property type="component" value="Unassembled WGS sequence"/>
</dbReference>
<organism evidence="2 3">
    <name type="scientific">Natrialba taiwanensis DSM 12281</name>
    <dbReference type="NCBI Taxonomy" id="1230458"/>
    <lineage>
        <taxon>Archaea</taxon>
        <taxon>Methanobacteriati</taxon>
        <taxon>Methanobacteriota</taxon>
        <taxon>Stenosarchaea group</taxon>
        <taxon>Halobacteria</taxon>
        <taxon>Halobacteriales</taxon>
        <taxon>Natrialbaceae</taxon>
        <taxon>Natrialba</taxon>
    </lineage>
</organism>
<evidence type="ECO:0000313" key="3">
    <source>
        <dbReference type="Proteomes" id="UP000011648"/>
    </source>
</evidence>
<evidence type="ECO:0000256" key="1">
    <source>
        <dbReference type="SAM" id="MobiDB-lite"/>
    </source>
</evidence>
<dbReference type="OrthoDB" id="201100at2157"/>
<dbReference type="SUPFAM" id="SSF46785">
    <property type="entry name" value="Winged helix' DNA-binding domain"/>
    <property type="match status" value="1"/>
</dbReference>
<dbReference type="EMBL" id="AOIL01000028">
    <property type="protein sequence ID" value="ELY92686.1"/>
    <property type="molecule type" value="Genomic_DNA"/>
</dbReference>
<feature type="compositionally biased region" description="Polar residues" evidence="1">
    <location>
        <begin position="146"/>
        <end position="167"/>
    </location>
</feature>
<dbReference type="AlphaFoldDB" id="M0A2Z5"/>
<name>M0A2Z5_9EURY</name>